<dbReference type="EMBL" id="JAWDJW010004760">
    <property type="protein sequence ID" value="KAK3072119.1"/>
    <property type="molecule type" value="Genomic_DNA"/>
</dbReference>
<proteinExistence type="predicted"/>
<accession>A0ACC3DGM7</accession>
<sequence>MSEPSEAKDPPQLPPTSNRSSQTSYLLYPVKQTFTGLLRRLSTEPNHIDNSPKDTSSHSFDPSESMNGVYTPPRRYQTPVFQPPPLTPLNLSGYKESTRDSTKILSRALAEEIRLLIPPRLQLVENWQIAFSIEEQGVSLATLYKKSDEYSGRRGGFVLVVRDAGGG</sequence>
<protein>
    <submittedName>
        <fullName evidence="1">Uncharacterized protein</fullName>
    </submittedName>
</protein>
<comment type="caution">
    <text evidence="1">The sequence shown here is derived from an EMBL/GenBank/DDBJ whole genome shotgun (WGS) entry which is preliminary data.</text>
</comment>
<evidence type="ECO:0000313" key="2">
    <source>
        <dbReference type="Proteomes" id="UP001186974"/>
    </source>
</evidence>
<gene>
    <name evidence="1" type="ORF">LTS18_014703</name>
</gene>
<feature type="non-terminal residue" evidence="1">
    <location>
        <position position="167"/>
    </location>
</feature>
<reference evidence="1" key="1">
    <citation type="submission" date="2024-09" db="EMBL/GenBank/DDBJ databases">
        <title>Black Yeasts Isolated from many extreme environments.</title>
        <authorList>
            <person name="Coleine C."/>
            <person name="Stajich J.E."/>
            <person name="Selbmann L."/>
        </authorList>
    </citation>
    <scope>NUCLEOTIDE SEQUENCE</scope>
    <source>
        <strain evidence="1">CCFEE 5737</strain>
    </source>
</reference>
<evidence type="ECO:0000313" key="1">
    <source>
        <dbReference type="EMBL" id="KAK3072119.1"/>
    </source>
</evidence>
<dbReference type="Proteomes" id="UP001186974">
    <property type="component" value="Unassembled WGS sequence"/>
</dbReference>
<name>A0ACC3DGM7_9PEZI</name>
<keyword evidence="2" id="KW-1185">Reference proteome</keyword>
<organism evidence="1 2">
    <name type="scientific">Coniosporium uncinatum</name>
    <dbReference type="NCBI Taxonomy" id="93489"/>
    <lineage>
        <taxon>Eukaryota</taxon>
        <taxon>Fungi</taxon>
        <taxon>Dikarya</taxon>
        <taxon>Ascomycota</taxon>
        <taxon>Pezizomycotina</taxon>
        <taxon>Dothideomycetes</taxon>
        <taxon>Dothideomycetes incertae sedis</taxon>
        <taxon>Coniosporium</taxon>
    </lineage>
</organism>